<evidence type="ECO:0000256" key="1">
    <source>
        <dbReference type="ARBA" id="ARBA00004141"/>
    </source>
</evidence>
<protein>
    <recommendedName>
        <fullName evidence="4">ER membrane protein complex subunit 3</fullName>
    </recommendedName>
    <alternativeName>
        <fullName evidence="3">Threonylcarbamoyl-AMP synthase</fullName>
    </alternativeName>
</protein>
<evidence type="ECO:0000256" key="2">
    <source>
        <dbReference type="ARBA" id="ARBA00005376"/>
    </source>
</evidence>
<evidence type="ECO:0000256" key="8">
    <source>
        <dbReference type="SAM" id="Phobius"/>
    </source>
</evidence>
<reference evidence="10" key="1">
    <citation type="submission" date="2022-10" db="EMBL/GenBank/DDBJ databases">
        <authorList>
            <person name="Chen Y."/>
            <person name="Dougan E. K."/>
            <person name="Chan C."/>
            <person name="Rhodes N."/>
            <person name="Thang M."/>
        </authorList>
    </citation>
    <scope>NUCLEOTIDE SEQUENCE</scope>
</reference>
<keyword evidence="7 8" id="KW-0472">Membrane</keyword>
<keyword evidence="12" id="KW-1185">Reference proteome</keyword>
<dbReference type="EMBL" id="CAMXCT010004204">
    <property type="protein sequence ID" value="CAI4008117.1"/>
    <property type="molecule type" value="Genomic_DNA"/>
</dbReference>
<dbReference type="SMART" id="SM01415">
    <property type="entry name" value="DUF106"/>
    <property type="match status" value="1"/>
</dbReference>
<dbReference type="EMBL" id="CAMXCT020004204">
    <property type="protein sequence ID" value="CAL1161492.1"/>
    <property type="molecule type" value="Genomic_DNA"/>
</dbReference>
<dbReference type="PANTHER" id="PTHR13116">
    <property type="entry name" value="ER MEMBRANE PROTEIN COMPLEX SUBUNIT 3"/>
    <property type="match status" value="1"/>
</dbReference>
<dbReference type="InterPro" id="IPR008568">
    <property type="entry name" value="EMC3"/>
</dbReference>
<keyword evidence="6 8" id="KW-1133">Transmembrane helix</keyword>
<dbReference type="AlphaFoldDB" id="A0A9P1DER3"/>
<evidence type="ECO:0000256" key="3">
    <source>
        <dbReference type="ARBA" id="ARBA00015492"/>
    </source>
</evidence>
<feature type="transmembrane region" description="Helical" evidence="8">
    <location>
        <begin position="13"/>
        <end position="35"/>
    </location>
</feature>
<dbReference type="EMBL" id="CAMXCT030004204">
    <property type="protein sequence ID" value="CAL4795429.1"/>
    <property type="molecule type" value="Genomic_DNA"/>
</dbReference>
<gene>
    <name evidence="10" type="ORF">C1SCF055_LOCUS33587</name>
</gene>
<evidence type="ECO:0000256" key="5">
    <source>
        <dbReference type="ARBA" id="ARBA00022692"/>
    </source>
</evidence>
<dbReference type="GO" id="GO:0072546">
    <property type="term" value="C:EMC complex"/>
    <property type="evidence" value="ECO:0007669"/>
    <property type="project" value="TreeGrafter"/>
</dbReference>
<dbReference type="PANTHER" id="PTHR13116:SF5">
    <property type="entry name" value="ER MEMBRANE PROTEIN COMPLEX SUBUNIT 3"/>
    <property type="match status" value="1"/>
</dbReference>
<comment type="similarity">
    <text evidence="2">Belongs to the EMC3 family.</text>
</comment>
<comment type="subcellular location">
    <subcellularLocation>
        <location evidence="1">Membrane</location>
        <topology evidence="1">Multi-pass membrane protein</topology>
    </subcellularLocation>
</comment>
<accession>A0A9P1DER3</accession>
<dbReference type="InterPro" id="IPR006070">
    <property type="entry name" value="Sua5-like_dom"/>
</dbReference>
<evidence type="ECO:0000259" key="9">
    <source>
        <dbReference type="PROSITE" id="PS51163"/>
    </source>
</evidence>
<dbReference type="InterPro" id="IPR002809">
    <property type="entry name" value="EMC3/TMCO1"/>
</dbReference>
<proteinExistence type="inferred from homology"/>
<evidence type="ECO:0000256" key="6">
    <source>
        <dbReference type="ARBA" id="ARBA00022989"/>
    </source>
</evidence>
<dbReference type="Proteomes" id="UP001152797">
    <property type="component" value="Unassembled WGS sequence"/>
</dbReference>
<dbReference type="Pfam" id="PF01956">
    <property type="entry name" value="EMC3_TMCO1"/>
    <property type="match status" value="1"/>
</dbReference>
<reference evidence="11" key="2">
    <citation type="submission" date="2024-04" db="EMBL/GenBank/DDBJ databases">
        <authorList>
            <person name="Chen Y."/>
            <person name="Shah S."/>
            <person name="Dougan E. K."/>
            <person name="Thang M."/>
            <person name="Chan C."/>
        </authorList>
    </citation>
    <scope>NUCLEOTIDE SEQUENCE [LARGE SCALE GENOMIC DNA]</scope>
</reference>
<dbReference type="GO" id="GO:0003725">
    <property type="term" value="F:double-stranded RNA binding"/>
    <property type="evidence" value="ECO:0007669"/>
    <property type="project" value="InterPro"/>
</dbReference>
<dbReference type="SUPFAM" id="SSF55821">
    <property type="entry name" value="YrdC/RibB"/>
    <property type="match status" value="1"/>
</dbReference>
<dbReference type="OrthoDB" id="6745403at2759"/>
<keyword evidence="5 8" id="KW-0812">Transmembrane</keyword>
<evidence type="ECO:0000313" key="10">
    <source>
        <dbReference type="EMBL" id="CAI4008117.1"/>
    </source>
</evidence>
<feature type="transmembrane region" description="Helical" evidence="8">
    <location>
        <begin position="116"/>
        <end position="139"/>
    </location>
</feature>
<dbReference type="PROSITE" id="PS51163">
    <property type="entry name" value="YRDC"/>
    <property type="match status" value="1"/>
</dbReference>
<organism evidence="10">
    <name type="scientific">Cladocopium goreaui</name>
    <dbReference type="NCBI Taxonomy" id="2562237"/>
    <lineage>
        <taxon>Eukaryota</taxon>
        <taxon>Sar</taxon>
        <taxon>Alveolata</taxon>
        <taxon>Dinophyceae</taxon>
        <taxon>Suessiales</taxon>
        <taxon>Symbiodiniaceae</taxon>
        <taxon>Cladocopium</taxon>
    </lineage>
</organism>
<comment type="caution">
    <text evidence="10">The sequence shown here is derived from an EMBL/GenBank/DDBJ whole genome shotgun (WGS) entry which is preliminary data.</text>
</comment>
<name>A0A9P1DER3_9DINO</name>
<feature type="domain" description="YrdC-like" evidence="9">
    <location>
        <begin position="279"/>
        <end position="474"/>
    </location>
</feature>
<dbReference type="InterPro" id="IPR017945">
    <property type="entry name" value="DHBP_synth_RibB-like_a/b_dom"/>
</dbReference>
<evidence type="ECO:0000256" key="4">
    <source>
        <dbReference type="ARBA" id="ARBA00020822"/>
    </source>
</evidence>
<dbReference type="Pfam" id="PF01300">
    <property type="entry name" value="Sua5_yciO_yrdC"/>
    <property type="match status" value="1"/>
</dbReference>
<dbReference type="GO" id="GO:0034975">
    <property type="term" value="P:protein folding in endoplasmic reticulum"/>
    <property type="evidence" value="ECO:0007669"/>
    <property type="project" value="TreeGrafter"/>
</dbReference>
<evidence type="ECO:0000256" key="7">
    <source>
        <dbReference type="ARBA" id="ARBA00023136"/>
    </source>
</evidence>
<dbReference type="Gene3D" id="3.90.870.10">
    <property type="entry name" value="DHBP synthase"/>
    <property type="match status" value="1"/>
</dbReference>
<evidence type="ECO:0000313" key="11">
    <source>
        <dbReference type="EMBL" id="CAL1161492.1"/>
    </source>
</evidence>
<evidence type="ECO:0000313" key="12">
    <source>
        <dbReference type="Proteomes" id="UP001152797"/>
    </source>
</evidence>
<sequence length="489" mass="54433">MGILLDPKIRDNVLLPIFVVVVLTSMIRSSLMILFKNDPKVDVKEVKTQSMLGRCKMLRAASHFLTEKAFKCRKAYFVKKDVGVLVKSVPKAKDPMEALSAGSDPMAAMGMMKGQMVFMVSQGLLAYWVSHLFSGFLVAKTPFPLTFQFKGMLQRGVEVTALEPGYVSSLCWYMFVMMSSHSLIGLVQSFFTKSDVEAEDPMMAMMGSMGGAPMMPGGGPDPAKVYKTEQDNLEMILHEFVLENACRARGRRRELQRSEANYIHLEDVVLSEPLEEAHLLQLGPALESLSIDGMGVIPTDTQHAFVTAMSSKQGIRRIYDIKGVAPDRRKPLSLLCSDLSMASQYCDMTAIPRRWFQAMKSCLPGPYTFILRASPAVPRVVLEHKAHAKVWKRREVGIRVPNNSIVWQLVEDLSEPLLASSAPARAVEIWEQEKSKLDFVVGAEAIDGFDDLERVSTVLDLTMEEPVLRRQGAGDISVFEDVIEAAVFQ</sequence>